<dbReference type="EMBL" id="CP036526">
    <property type="protein sequence ID" value="QDT13656.1"/>
    <property type="molecule type" value="Genomic_DNA"/>
</dbReference>
<dbReference type="AlphaFoldDB" id="A0A517P2R1"/>
<evidence type="ECO:0000313" key="2">
    <source>
        <dbReference type="EMBL" id="QDT13656.1"/>
    </source>
</evidence>
<reference evidence="2 3" key="1">
    <citation type="submission" date="2019-02" db="EMBL/GenBank/DDBJ databases">
        <title>Deep-cultivation of Planctomycetes and their phenomic and genomic characterization uncovers novel biology.</title>
        <authorList>
            <person name="Wiegand S."/>
            <person name="Jogler M."/>
            <person name="Boedeker C."/>
            <person name="Pinto D."/>
            <person name="Vollmers J."/>
            <person name="Rivas-Marin E."/>
            <person name="Kohn T."/>
            <person name="Peeters S.H."/>
            <person name="Heuer A."/>
            <person name="Rast P."/>
            <person name="Oberbeckmann S."/>
            <person name="Bunk B."/>
            <person name="Jeske O."/>
            <person name="Meyerdierks A."/>
            <person name="Storesund J.E."/>
            <person name="Kallscheuer N."/>
            <person name="Luecker S."/>
            <person name="Lage O.M."/>
            <person name="Pohl T."/>
            <person name="Merkel B.J."/>
            <person name="Hornburger P."/>
            <person name="Mueller R.-W."/>
            <person name="Bruemmer F."/>
            <person name="Labrenz M."/>
            <person name="Spormann A.M."/>
            <person name="Op den Camp H."/>
            <person name="Overmann J."/>
            <person name="Amann R."/>
            <person name="Jetten M.S.M."/>
            <person name="Mascher T."/>
            <person name="Medema M.H."/>
            <person name="Devos D.P."/>
            <person name="Kaster A.-K."/>
            <person name="Ovreas L."/>
            <person name="Rohde M."/>
            <person name="Galperin M.Y."/>
            <person name="Jogler C."/>
        </authorList>
    </citation>
    <scope>NUCLEOTIDE SEQUENCE [LARGE SCALE GENOMIC DNA]</scope>
    <source>
        <strain evidence="2 3">K23_9</strain>
    </source>
</reference>
<evidence type="ECO:0000313" key="3">
    <source>
        <dbReference type="Proteomes" id="UP000319817"/>
    </source>
</evidence>
<dbReference type="OrthoDB" id="292392at2"/>
<keyword evidence="1" id="KW-0732">Signal</keyword>
<dbReference type="Proteomes" id="UP000319817">
    <property type="component" value="Chromosome"/>
</dbReference>
<accession>A0A517P2R1</accession>
<name>A0A517P2R1_9BACT</name>
<sequence length="218" mass="24853" precursor="true">MKKLSVLLLFFATSLNSVASASHDSPLYEATDRYRDVVVDFERHVIQARAYDRYDVRLVDDLEDSTSRLRSAARHAHRSEKYDDRFASALREINKLQDRVEHAIFGQACYHSSPEVIRCWQSVVHAYTDVIHEAACLSTQQHTHAEEILYRRPTHMTPPFAPPVIVAPPSFAPPIFAPPIAAPPQPIVPHRRSVNYRSSVQNHHAAMQIKIGAMLQRR</sequence>
<gene>
    <name evidence="2" type="ORF">K239x_56760</name>
</gene>
<feature type="signal peptide" evidence="1">
    <location>
        <begin position="1"/>
        <end position="19"/>
    </location>
</feature>
<feature type="chain" id="PRO_5021852849" evidence="1">
    <location>
        <begin position="20"/>
        <end position="218"/>
    </location>
</feature>
<keyword evidence="3" id="KW-1185">Reference proteome</keyword>
<dbReference type="RefSeq" id="WP_145421403.1">
    <property type="nucleotide sequence ID" value="NZ_CP036526.1"/>
</dbReference>
<proteinExistence type="predicted"/>
<evidence type="ECO:0000256" key="1">
    <source>
        <dbReference type="SAM" id="SignalP"/>
    </source>
</evidence>
<protein>
    <submittedName>
        <fullName evidence="2">Uncharacterized protein</fullName>
    </submittedName>
</protein>
<organism evidence="2 3">
    <name type="scientific">Stieleria marina</name>
    <dbReference type="NCBI Taxonomy" id="1930275"/>
    <lineage>
        <taxon>Bacteria</taxon>
        <taxon>Pseudomonadati</taxon>
        <taxon>Planctomycetota</taxon>
        <taxon>Planctomycetia</taxon>
        <taxon>Pirellulales</taxon>
        <taxon>Pirellulaceae</taxon>
        <taxon>Stieleria</taxon>
    </lineage>
</organism>